<dbReference type="Gene3D" id="3.30.1330.30">
    <property type="match status" value="1"/>
</dbReference>
<dbReference type="GO" id="GO:0032259">
    <property type="term" value="P:methylation"/>
    <property type="evidence" value="ECO:0007669"/>
    <property type="project" value="UniProtKB-KW"/>
</dbReference>
<dbReference type="PANTHER" id="PTHR43191:SF2">
    <property type="entry name" value="RRNA METHYLTRANSFERASE 3, MITOCHONDRIAL"/>
    <property type="match status" value="1"/>
</dbReference>
<dbReference type="InterPro" id="IPR029026">
    <property type="entry name" value="tRNA_m1G_MTases_N"/>
</dbReference>
<dbReference type="SUPFAM" id="SSF75217">
    <property type="entry name" value="alpha/beta knot"/>
    <property type="match status" value="1"/>
</dbReference>
<keyword evidence="7" id="KW-1185">Reference proteome</keyword>
<evidence type="ECO:0000313" key="8">
    <source>
        <dbReference type="Proteomes" id="UP000297014"/>
    </source>
</evidence>
<feature type="domain" description="RNA 2-O ribose methyltransferase substrate binding" evidence="4">
    <location>
        <begin position="31"/>
        <end position="100"/>
    </location>
</feature>
<comment type="caution">
    <text evidence="5">The sequence shown here is derived from an EMBL/GenBank/DDBJ whole genome shotgun (WGS) entry which is preliminary data.</text>
</comment>
<dbReference type="STRING" id="1218173.BALCAV_0207800"/>
<dbReference type="InterPro" id="IPR013123">
    <property type="entry name" value="SpoU_subst-bd"/>
</dbReference>
<name>A0A094XGD2_ALKAL</name>
<dbReference type="Gene3D" id="3.40.1280.10">
    <property type="match status" value="1"/>
</dbReference>
<dbReference type="OrthoDB" id="9794400at2"/>
<dbReference type="RefSeq" id="WP_004427319.1">
    <property type="nucleotide sequence ID" value="NZ_ALPT02000020.1"/>
</dbReference>
<evidence type="ECO:0000256" key="1">
    <source>
        <dbReference type="ARBA" id="ARBA00007228"/>
    </source>
</evidence>
<organism evidence="5 7">
    <name type="scientific">Alkalihalobacillus alcalophilus ATCC 27647 = CGMCC 1.3604</name>
    <dbReference type="NCBI Taxonomy" id="1218173"/>
    <lineage>
        <taxon>Bacteria</taxon>
        <taxon>Bacillati</taxon>
        <taxon>Bacillota</taxon>
        <taxon>Bacilli</taxon>
        <taxon>Bacillales</taxon>
        <taxon>Bacillaceae</taxon>
        <taxon>Alkalihalobacillus</taxon>
    </lineage>
</organism>
<dbReference type="eggNOG" id="COG0566">
    <property type="taxonomic scope" value="Bacteria"/>
</dbReference>
<reference evidence="5 7" key="1">
    <citation type="journal article" date="2014" name="Genome Announc.">
        <title>Draft Genome Sequence of Bacillus alcalophilus AV1934, a Classic Alkaliphile Isolated from Human Feces in 1934.</title>
        <authorList>
            <person name="Attie O."/>
            <person name="Jayaprakash A."/>
            <person name="Shah H."/>
            <person name="Paulsen I.T."/>
            <person name="Morino M."/>
            <person name="Takahashi Y."/>
            <person name="Narumi I."/>
            <person name="Sachidanandam R."/>
            <person name="Satoh K."/>
            <person name="Ito M."/>
            <person name="Krulwich T.A."/>
        </authorList>
    </citation>
    <scope>NUCLEOTIDE SEQUENCE [LARGE SCALE GENOMIC DNA]</scope>
    <source>
        <strain evidence="5 7">AV1934</strain>
    </source>
</reference>
<dbReference type="InterPro" id="IPR051259">
    <property type="entry name" value="rRNA_Methyltransferase"/>
</dbReference>
<gene>
    <name evidence="6" type="ORF">AJ85_11860</name>
    <name evidence="5" type="ORF">BALCAV_0207800</name>
</gene>
<dbReference type="EMBL" id="ALPT02000020">
    <property type="protein sequence ID" value="KGA97815.1"/>
    <property type="molecule type" value="Genomic_DNA"/>
</dbReference>
<dbReference type="CDD" id="cd18095">
    <property type="entry name" value="SpoU-like_rRNA-MTase"/>
    <property type="match status" value="1"/>
</dbReference>
<evidence type="ECO:0000256" key="3">
    <source>
        <dbReference type="ARBA" id="ARBA00022679"/>
    </source>
</evidence>
<dbReference type="Pfam" id="PF22435">
    <property type="entry name" value="MRM3-like_sub_bind"/>
    <property type="match status" value="1"/>
</dbReference>
<dbReference type="InterPro" id="IPR001537">
    <property type="entry name" value="SpoU_MeTrfase"/>
</dbReference>
<dbReference type="PANTHER" id="PTHR43191">
    <property type="entry name" value="RRNA METHYLTRANSFERASE 3"/>
    <property type="match status" value="1"/>
</dbReference>
<evidence type="ECO:0000256" key="2">
    <source>
        <dbReference type="ARBA" id="ARBA00022603"/>
    </source>
</evidence>
<dbReference type="GO" id="GO:0005737">
    <property type="term" value="C:cytoplasm"/>
    <property type="evidence" value="ECO:0007669"/>
    <property type="project" value="UniProtKB-ARBA"/>
</dbReference>
<dbReference type="InterPro" id="IPR029064">
    <property type="entry name" value="Ribosomal_eL30-like_sf"/>
</dbReference>
<dbReference type="GO" id="GO:0008173">
    <property type="term" value="F:RNA methyltransferase activity"/>
    <property type="evidence" value="ECO:0007669"/>
    <property type="project" value="InterPro"/>
</dbReference>
<dbReference type="InterPro" id="IPR029028">
    <property type="entry name" value="Alpha/beta_knot_MTases"/>
</dbReference>
<dbReference type="InterPro" id="IPR053888">
    <property type="entry name" value="MRM3-like_sub_bind"/>
</dbReference>
<dbReference type="GO" id="GO:0003723">
    <property type="term" value="F:RNA binding"/>
    <property type="evidence" value="ECO:0007669"/>
    <property type="project" value="InterPro"/>
</dbReference>
<dbReference type="SMART" id="SM00967">
    <property type="entry name" value="SpoU_sub_bind"/>
    <property type="match status" value="1"/>
</dbReference>
<dbReference type="EMBL" id="JALP01000165">
    <property type="protein sequence ID" value="THG90221.1"/>
    <property type="molecule type" value="Genomic_DNA"/>
</dbReference>
<dbReference type="Proteomes" id="UP000297014">
    <property type="component" value="Unassembled WGS sequence"/>
</dbReference>
<keyword evidence="3 5" id="KW-0808">Transferase</keyword>
<protein>
    <submittedName>
        <fullName evidence="5 6">RNA methyltransferase</fullName>
    </submittedName>
</protein>
<dbReference type="Proteomes" id="UP000002754">
    <property type="component" value="Unassembled WGS sequence"/>
</dbReference>
<dbReference type="AlphaFoldDB" id="A0A094XGD2"/>
<dbReference type="GO" id="GO:0006396">
    <property type="term" value="P:RNA processing"/>
    <property type="evidence" value="ECO:0007669"/>
    <property type="project" value="InterPro"/>
</dbReference>
<evidence type="ECO:0000313" key="6">
    <source>
        <dbReference type="EMBL" id="THG90221.1"/>
    </source>
</evidence>
<evidence type="ECO:0000313" key="5">
    <source>
        <dbReference type="EMBL" id="KGA97815.1"/>
    </source>
</evidence>
<sequence>MKRIESVKNEQVKNWKKLLTKKGRDKSGQFLLEGFHLIEEALKAKLKFEAILVTNEDKIESQWQIERKKFIIVTEQVLKELSEMDTPQGVVAIVQMPTWPEQIATTGQWLLIDRVQDPGNIGTMIRTAEAAGLTGIVLGEGSVDLYNGKVVRATQGALFHIPIIKGNILELIPKFKAAGIPVFGTALEKASSYTAVESQAQFALIVGNEGQGVEKSILAECDQNIYIPIFGQAESLNVAVASGILMYYLKAIRS</sequence>
<evidence type="ECO:0000313" key="7">
    <source>
        <dbReference type="Proteomes" id="UP000002754"/>
    </source>
</evidence>
<comment type="similarity">
    <text evidence="1">Belongs to the class IV-like SAM-binding methyltransferase superfamily. RNA methyltransferase TrmH family.</text>
</comment>
<reference evidence="6 8" key="2">
    <citation type="submission" date="2014-01" db="EMBL/GenBank/DDBJ databases">
        <title>Draft genome sequencing of Bacillus alcalophilus CGMCC 1.3604.</title>
        <authorList>
            <person name="Yang J."/>
            <person name="Diao L."/>
            <person name="Yang S."/>
        </authorList>
    </citation>
    <scope>NUCLEOTIDE SEQUENCE [LARGE SCALE GENOMIC DNA]</scope>
    <source>
        <strain evidence="6 8">CGMCC 1.3604</strain>
    </source>
</reference>
<dbReference type="SUPFAM" id="SSF55315">
    <property type="entry name" value="L30e-like"/>
    <property type="match status" value="1"/>
</dbReference>
<dbReference type="Pfam" id="PF00588">
    <property type="entry name" value="SpoU_methylase"/>
    <property type="match status" value="1"/>
</dbReference>
<evidence type="ECO:0000259" key="4">
    <source>
        <dbReference type="SMART" id="SM00967"/>
    </source>
</evidence>
<keyword evidence="2 5" id="KW-0489">Methyltransferase</keyword>
<proteinExistence type="inferred from homology"/>
<accession>A0A094XGD2</accession>